<dbReference type="RefSeq" id="XP_034249758.1">
    <property type="nucleotide sequence ID" value="XM_034393867.1"/>
</dbReference>
<evidence type="ECO:0000256" key="3">
    <source>
        <dbReference type="ARBA" id="ARBA00022679"/>
    </source>
</evidence>
<dbReference type="GO" id="GO:0016287">
    <property type="term" value="F:glycerone-phosphate O-acyltransferase activity"/>
    <property type="evidence" value="ECO:0007669"/>
    <property type="project" value="TreeGrafter"/>
</dbReference>
<dbReference type="GO" id="GO:0006631">
    <property type="term" value="P:fatty acid metabolic process"/>
    <property type="evidence" value="ECO:0007669"/>
    <property type="project" value="TreeGrafter"/>
</dbReference>
<reference evidence="9 10" key="1">
    <citation type="submission" date="2025-04" db="UniProtKB">
        <authorList>
            <consortium name="RefSeq"/>
        </authorList>
    </citation>
    <scope>IDENTIFICATION</scope>
    <source>
        <tissue evidence="9 10">Total insect</tissue>
    </source>
</reference>
<dbReference type="OrthoDB" id="10255570at2759"/>
<dbReference type="InterPro" id="IPR002123">
    <property type="entry name" value="Plipid/glycerol_acylTrfase"/>
</dbReference>
<comment type="subcellular location">
    <subcellularLocation>
        <location evidence="1">Endomembrane system</location>
        <topology evidence="1">Peripheral membrane protein</topology>
    </subcellularLocation>
</comment>
<dbReference type="GO" id="GO:0008611">
    <property type="term" value="P:ether lipid biosynthetic process"/>
    <property type="evidence" value="ECO:0007669"/>
    <property type="project" value="TreeGrafter"/>
</dbReference>
<organism evidence="11">
    <name type="scientific">Thrips palmi</name>
    <name type="common">Melon thrips</name>
    <dbReference type="NCBI Taxonomy" id="161013"/>
    <lineage>
        <taxon>Eukaryota</taxon>
        <taxon>Metazoa</taxon>
        <taxon>Ecdysozoa</taxon>
        <taxon>Arthropoda</taxon>
        <taxon>Hexapoda</taxon>
        <taxon>Insecta</taxon>
        <taxon>Pterygota</taxon>
        <taxon>Neoptera</taxon>
        <taxon>Paraneoptera</taxon>
        <taxon>Thysanoptera</taxon>
        <taxon>Terebrantia</taxon>
        <taxon>Thripoidea</taxon>
        <taxon>Thripidae</taxon>
        <taxon>Thrips</taxon>
    </lineage>
</organism>
<dbReference type="GO" id="GO:0012505">
    <property type="term" value="C:endomembrane system"/>
    <property type="evidence" value="ECO:0007669"/>
    <property type="project" value="UniProtKB-SubCell"/>
</dbReference>
<evidence type="ECO:0000256" key="6">
    <source>
        <dbReference type="PIRNR" id="PIRNR000437"/>
    </source>
</evidence>
<dbReference type="GO" id="GO:0004366">
    <property type="term" value="F:glycerol-3-phosphate O-acyltransferase activity"/>
    <property type="evidence" value="ECO:0007669"/>
    <property type="project" value="TreeGrafter"/>
</dbReference>
<dbReference type="SUPFAM" id="SSF69593">
    <property type="entry name" value="Glycerol-3-phosphate (1)-acyltransferase"/>
    <property type="match status" value="1"/>
</dbReference>
<dbReference type="PANTHER" id="PTHR12563">
    <property type="entry name" value="GLYCEROL-3-PHOSPHATE ACYLTRANSFERASE"/>
    <property type="match status" value="1"/>
</dbReference>
<dbReference type="Pfam" id="PF19277">
    <property type="entry name" value="GPAT_C"/>
    <property type="match status" value="1"/>
</dbReference>
<keyword evidence="3 6" id="KW-0808">Transferase</keyword>
<dbReference type="AlphaFoldDB" id="A0A6P8ZXD7"/>
<dbReference type="SMART" id="SM00563">
    <property type="entry name" value="PlsC"/>
    <property type="match status" value="1"/>
</dbReference>
<dbReference type="GO" id="GO:0019432">
    <property type="term" value="P:triglyceride biosynthetic process"/>
    <property type="evidence" value="ECO:0007669"/>
    <property type="project" value="TreeGrafter"/>
</dbReference>
<evidence type="ECO:0000313" key="8">
    <source>
        <dbReference type="Proteomes" id="UP000515158"/>
    </source>
</evidence>
<accession>A0A6P8ZXD7</accession>
<proteinExistence type="inferred from homology"/>
<dbReference type="InterPro" id="IPR045520">
    <property type="entry name" value="GPAT/DHAPAT_C"/>
</dbReference>
<evidence type="ECO:0000256" key="5">
    <source>
        <dbReference type="ARBA" id="ARBA00023315"/>
    </source>
</evidence>
<evidence type="ECO:0000313" key="9">
    <source>
        <dbReference type="RefSeq" id="XP_034249758.1"/>
    </source>
</evidence>
<comment type="similarity">
    <text evidence="2 6">Belongs to the GPAT/DAPAT family.</text>
</comment>
<evidence type="ECO:0000256" key="1">
    <source>
        <dbReference type="ARBA" id="ARBA00004184"/>
    </source>
</evidence>
<evidence type="ECO:0000313" key="11">
    <source>
        <dbReference type="RefSeq" id="XP_034249760.1"/>
    </source>
</evidence>
<evidence type="ECO:0000256" key="2">
    <source>
        <dbReference type="ARBA" id="ARBA00007937"/>
    </source>
</evidence>
<sequence>MDYDKAISSSHQRNMNSFRDILEERRHTSDVLWITRDWEPSRTVANAQATNPLTVRKAVLNSVRLKDTIAQLSQERGVTPEALYKEVEEQLTEISHNRQISIVRWIGLFVTKVLKKTCSNLMVNEEAIAKLKGTMGNTPIIFAPSHRSYADFILMAYVCFHYCIEIPCVAAGVDFMAMWLMGHLLRDCCAFFMRRQFSGDKLYYTVFSEYVRTLICHGTAPVEFFIEGTRSRSCKSLVPKFGFLSMALEPFLTGQIPDVLIVPINISYDRILEEKLFSYELLGVPKPKESTSGLIKALNVLDEKYGKIHVDFGEPISVRDFLDSHLFERSKHSLGPIHLQTLSDQEMAMIRVLSHYIVTSQQQLSVLSPFHLIAVILNNYLMTNGTVDMQFSDLVREVAWFRSVIEMFGASVDITGDVEKSVRDSLLVHRSLVTLLPDGTLQLKAVHSLGTKIDTTRLKGHCLLENTMCRAVPLLMLQHYVNPTLHFLANPAMVTTVMQHLGPCGEISRDDLFARYQTVRGILSHEFVLHKTWEEKEFEEALRVLDLVNIIENTASGLLSLGNHRKLQILLCNVLHPFFGGYLSLAQTLAQVCGEARPERLVLCEAQRRVEMSLLSGEISHAAALSLDGLACGLQALVSIGAIHRIRRGEETLYVANLKELQVVTQHLETFITLHGMDHKWSWQQLELHQSLPAKL</sequence>
<dbReference type="KEGG" id="tpal:117650440"/>
<dbReference type="CDD" id="cd07993">
    <property type="entry name" value="LPLAT_DHAPAT-like"/>
    <property type="match status" value="1"/>
</dbReference>
<evidence type="ECO:0000313" key="10">
    <source>
        <dbReference type="RefSeq" id="XP_034249759.1"/>
    </source>
</evidence>
<dbReference type="Proteomes" id="UP000515158">
    <property type="component" value="Unplaced"/>
</dbReference>
<dbReference type="Pfam" id="PF01553">
    <property type="entry name" value="Acyltransferase"/>
    <property type="match status" value="1"/>
</dbReference>
<protein>
    <submittedName>
        <fullName evidence="9 10">Dihydroxyacetone phosphate acyltransferase</fullName>
    </submittedName>
</protein>
<dbReference type="PANTHER" id="PTHR12563:SF17">
    <property type="entry name" value="DIHYDROXYACETONE PHOSPHATE ACYLTRANSFERASE"/>
    <property type="match status" value="1"/>
</dbReference>
<feature type="domain" description="Phospholipid/glycerol acyltransferase" evidence="7">
    <location>
        <begin position="140"/>
        <end position="269"/>
    </location>
</feature>
<evidence type="ECO:0000259" key="7">
    <source>
        <dbReference type="SMART" id="SM00563"/>
    </source>
</evidence>
<evidence type="ECO:0000313" key="12">
    <source>
        <dbReference type="RefSeq" id="XP_034249761.1"/>
    </source>
</evidence>
<evidence type="ECO:0000256" key="4">
    <source>
        <dbReference type="ARBA" id="ARBA00023136"/>
    </source>
</evidence>
<dbReference type="InterPro" id="IPR022284">
    <property type="entry name" value="GPAT/DHAPAT"/>
</dbReference>
<dbReference type="GO" id="GO:0008654">
    <property type="term" value="P:phospholipid biosynthetic process"/>
    <property type="evidence" value="ECO:0007669"/>
    <property type="project" value="TreeGrafter"/>
</dbReference>
<name>A0A6P8ZXD7_THRPL</name>
<dbReference type="RefSeq" id="XP_034249759.1">
    <property type="nucleotide sequence ID" value="XM_034393868.1"/>
</dbReference>
<dbReference type="InterPro" id="IPR041728">
    <property type="entry name" value="GPAT/DHAPAT_LPLAT"/>
</dbReference>
<dbReference type="GO" id="GO:0031966">
    <property type="term" value="C:mitochondrial membrane"/>
    <property type="evidence" value="ECO:0007669"/>
    <property type="project" value="TreeGrafter"/>
</dbReference>
<dbReference type="RefSeq" id="XP_034249760.1">
    <property type="nucleotide sequence ID" value="XM_034393869.1"/>
</dbReference>
<gene>
    <name evidence="9 10 11 12" type="primary">LOC117650440</name>
</gene>
<keyword evidence="8" id="KW-1185">Reference proteome</keyword>
<dbReference type="PIRSF" id="PIRSF000437">
    <property type="entry name" value="GPAT_DHAPAT"/>
    <property type="match status" value="1"/>
</dbReference>
<keyword evidence="4" id="KW-0472">Membrane</keyword>
<dbReference type="GeneID" id="117650440"/>
<dbReference type="GO" id="GO:0005778">
    <property type="term" value="C:peroxisomal membrane"/>
    <property type="evidence" value="ECO:0007669"/>
    <property type="project" value="TreeGrafter"/>
</dbReference>
<dbReference type="RefSeq" id="XP_034249761.1">
    <property type="nucleotide sequence ID" value="XM_034393870.1"/>
</dbReference>
<keyword evidence="5 6" id="KW-0012">Acyltransferase</keyword>
<dbReference type="CTD" id="119581197"/>